<gene>
    <name evidence="3" type="ORF">IBL28_12755</name>
</gene>
<evidence type="ECO:0000313" key="4">
    <source>
        <dbReference type="Proteomes" id="UP000653730"/>
    </source>
</evidence>
<evidence type="ECO:0000256" key="2">
    <source>
        <dbReference type="SAM" id="SignalP"/>
    </source>
</evidence>
<evidence type="ECO:0000256" key="1">
    <source>
        <dbReference type="SAM" id="MobiDB-lite"/>
    </source>
</evidence>
<keyword evidence="3" id="KW-0645">Protease</keyword>
<dbReference type="AlphaFoldDB" id="A0A926JT99"/>
<keyword evidence="3" id="KW-0378">Hydrolase</keyword>
<proteinExistence type="predicted"/>
<feature type="chain" id="PRO_5037319998" evidence="2">
    <location>
        <begin position="23"/>
        <end position="264"/>
    </location>
</feature>
<keyword evidence="2" id="KW-0732">Signal</keyword>
<dbReference type="InterPro" id="IPR024079">
    <property type="entry name" value="MetalloPept_cat_dom_sf"/>
</dbReference>
<keyword evidence="3" id="KW-0482">Metalloprotease</keyword>
<evidence type="ECO:0000313" key="3">
    <source>
        <dbReference type="EMBL" id="MBC9796842.1"/>
    </source>
</evidence>
<dbReference type="EMBL" id="JACVDC010000038">
    <property type="protein sequence ID" value="MBC9796842.1"/>
    <property type="molecule type" value="Genomic_DNA"/>
</dbReference>
<organism evidence="3 4">
    <name type="scientific">Sinomicrobium weinanense</name>
    <dbReference type="NCBI Taxonomy" id="2842200"/>
    <lineage>
        <taxon>Bacteria</taxon>
        <taxon>Pseudomonadati</taxon>
        <taxon>Bacteroidota</taxon>
        <taxon>Flavobacteriia</taxon>
        <taxon>Flavobacteriales</taxon>
        <taxon>Flavobacteriaceae</taxon>
        <taxon>Sinomicrobium</taxon>
    </lineage>
</organism>
<dbReference type="SUPFAM" id="SSF55486">
    <property type="entry name" value="Metalloproteases ('zincins'), catalytic domain"/>
    <property type="match status" value="1"/>
</dbReference>
<dbReference type="GO" id="GO:0008237">
    <property type="term" value="F:metallopeptidase activity"/>
    <property type="evidence" value="ECO:0007669"/>
    <property type="project" value="UniProtKB-KW"/>
</dbReference>
<accession>A0A926JT99</accession>
<dbReference type="Proteomes" id="UP000653730">
    <property type="component" value="Unassembled WGS sequence"/>
</dbReference>
<keyword evidence="4" id="KW-1185">Reference proteome</keyword>
<comment type="caution">
    <text evidence="3">The sequence shown here is derived from an EMBL/GenBank/DDBJ whole genome shotgun (WGS) entry which is preliminary data.</text>
</comment>
<feature type="signal peptide" evidence="2">
    <location>
        <begin position="1"/>
        <end position="22"/>
    </location>
</feature>
<name>A0A926JT99_9FLAO</name>
<dbReference type="Gene3D" id="3.40.390.10">
    <property type="entry name" value="Collagenase (Catalytic Domain)"/>
    <property type="match status" value="1"/>
</dbReference>
<protein>
    <submittedName>
        <fullName evidence="3">Membrane metalloprotease</fullName>
    </submittedName>
</protein>
<dbReference type="RefSeq" id="WP_187965986.1">
    <property type="nucleotide sequence ID" value="NZ_JACVDC010000038.1"/>
</dbReference>
<dbReference type="PROSITE" id="PS51257">
    <property type="entry name" value="PROKAR_LIPOPROTEIN"/>
    <property type="match status" value="1"/>
</dbReference>
<sequence length="264" mass="28947">MTAKKILWLLLLVVTVSTGVVSCSSDDNGNGGITPPEIDETLNRQTTGSSARDLLSDEKYSRIVLEILYVQGYEPNAASVENLKDFLGERMHKPDGIDVEMTAIESPGDTVYSVERVAEIERELRANYNYEDEIAVFVFFADQKSDQDEGNKVVLGAAYWNTSFVIYESTIQDIAARTGTPSRTVLESTVMQHEFGHLLGLVNFGTDLTSDHQDEDHGHHCDVEDCLMYYLAESGGDLSNVISGGSIPELDPLCIADLQANGGK</sequence>
<feature type="region of interest" description="Disordered" evidence="1">
    <location>
        <begin position="24"/>
        <end position="50"/>
    </location>
</feature>
<reference evidence="3 4" key="1">
    <citation type="submission" date="2020-09" db="EMBL/GenBank/DDBJ databases">
        <title>Sinomicrobium weinanense sp. nov., a halophilic bacteria isolated from saline-alkali soil.</title>
        <authorList>
            <person name="Wu P."/>
            <person name="Ren H."/>
            <person name="Mei Y."/>
            <person name="Liang Y."/>
            <person name="Chen Z."/>
        </authorList>
    </citation>
    <scope>NUCLEOTIDE SEQUENCE [LARGE SCALE GENOMIC DNA]</scope>
    <source>
        <strain evidence="3 4">FJxs</strain>
    </source>
</reference>